<evidence type="ECO:0000256" key="3">
    <source>
        <dbReference type="ARBA" id="ARBA00023125"/>
    </source>
</evidence>
<keyword evidence="4" id="KW-0804">Transcription</keyword>
<gene>
    <name evidence="6" type="ORF">GCM10007938_29370</name>
</gene>
<dbReference type="SUPFAM" id="SSF53850">
    <property type="entry name" value="Periplasmic binding protein-like II"/>
    <property type="match status" value="1"/>
</dbReference>
<evidence type="ECO:0000313" key="7">
    <source>
        <dbReference type="Proteomes" id="UP001157138"/>
    </source>
</evidence>
<dbReference type="InterPro" id="IPR000847">
    <property type="entry name" value="LysR_HTH_N"/>
</dbReference>
<evidence type="ECO:0000313" key="6">
    <source>
        <dbReference type="EMBL" id="GLT19155.1"/>
    </source>
</evidence>
<dbReference type="RefSeq" id="WP_284193019.1">
    <property type="nucleotide sequence ID" value="NZ_BSPW01000067.1"/>
</dbReference>
<proteinExistence type="inferred from homology"/>
<feature type="domain" description="HTH lysR-type" evidence="5">
    <location>
        <begin position="3"/>
        <end position="60"/>
    </location>
</feature>
<sequence length="301" mass="34052">MDWNLNDLPIFITVADTKGMSKAAKRLGIQKSSVSRAISRLEDSFNTTLMERNSRHLKLTSDGEKLYQQVQPLVQSLLHIKQQMPSQSLRGSLNLATTLAFSREILSPNLATFTERYPEIKLSIRSMSNKASLLEDKFDLVIQLGDLAPSGFYAKTLAVVTLLWFCAPDYLNAHPELKQATPDTLIPHVNFYHDQENNQSELYINDLDGIKQKVVFPHANRLDDVLMVRDMVTSGNGVSLLPDIYCRQLCREGKLIQIAPDLNVFPKVTISAVYASKMTQSPRLKAMIQFMEEISQEYTRS</sequence>
<dbReference type="PANTHER" id="PTHR30537">
    <property type="entry name" value="HTH-TYPE TRANSCRIPTIONAL REGULATOR"/>
    <property type="match status" value="1"/>
</dbReference>
<dbReference type="InterPro" id="IPR036388">
    <property type="entry name" value="WH-like_DNA-bd_sf"/>
</dbReference>
<evidence type="ECO:0000256" key="2">
    <source>
        <dbReference type="ARBA" id="ARBA00023015"/>
    </source>
</evidence>
<dbReference type="InterPro" id="IPR005119">
    <property type="entry name" value="LysR_subst-bd"/>
</dbReference>
<dbReference type="Pfam" id="PF00126">
    <property type="entry name" value="HTH_1"/>
    <property type="match status" value="1"/>
</dbReference>
<keyword evidence="3" id="KW-0238">DNA-binding</keyword>
<comment type="similarity">
    <text evidence="1">Belongs to the LysR transcriptional regulatory family.</text>
</comment>
<dbReference type="EMBL" id="BSPW01000067">
    <property type="protein sequence ID" value="GLT19155.1"/>
    <property type="molecule type" value="Genomic_DNA"/>
</dbReference>
<dbReference type="PROSITE" id="PS50931">
    <property type="entry name" value="HTH_LYSR"/>
    <property type="match status" value="1"/>
</dbReference>
<keyword evidence="2" id="KW-0805">Transcription regulation</keyword>
<protein>
    <submittedName>
        <fullName evidence="6">LysR family transcriptional regulator</fullName>
    </submittedName>
</protein>
<evidence type="ECO:0000256" key="1">
    <source>
        <dbReference type="ARBA" id="ARBA00009437"/>
    </source>
</evidence>
<accession>A0ABQ6F2R9</accession>
<dbReference type="InterPro" id="IPR036390">
    <property type="entry name" value="WH_DNA-bd_sf"/>
</dbReference>
<dbReference type="PANTHER" id="PTHR30537:SF5">
    <property type="entry name" value="HTH-TYPE TRANSCRIPTIONAL ACTIVATOR TTDR-RELATED"/>
    <property type="match status" value="1"/>
</dbReference>
<comment type="caution">
    <text evidence="6">The sequence shown here is derived from an EMBL/GenBank/DDBJ whole genome shotgun (WGS) entry which is preliminary data.</text>
</comment>
<evidence type="ECO:0000256" key="4">
    <source>
        <dbReference type="ARBA" id="ARBA00023163"/>
    </source>
</evidence>
<dbReference type="Proteomes" id="UP001157138">
    <property type="component" value="Unassembled WGS sequence"/>
</dbReference>
<dbReference type="SUPFAM" id="SSF46785">
    <property type="entry name" value="Winged helix' DNA-binding domain"/>
    <property type="match status" value="1"/>
</dbReference>
<evidence type="ECO:0000259" key="5">
    <source>
        <dbReference type="PROSITE" id="PS50931"/>
    </source>
</evidence>
<dbReference type="Gene3D" id="3.40.190.290">
    <property type="match status" value="1"/>
</dbReference>
<organism evidence="6 7">
    <name type="scientific">Vibrio zhanjiangensis</name>
    <dbReference type="NCBI Taxonomy" id="1046128"/>
    <lineage>
        <taxon>Bacteria</taxon>
        <taxon>Pseudomonadati</taxon>
        <taxon>Pseudomonadota</taxon>
        <taxon>Gammaproteobacteria</taxon>
        <taxon>Vibrionales</taxon>
        <taxon>Vibrionaceae</taxon>
        <taxon>Vibrio</taxon>
    </lineage>
</organism>
<dbReference type="Gene3D" id="1.10.10.10">
    <property type="entry name" value="Winged helix-like DNA-binding domain superfamily/Winged helix DNA-binding domain"/>
    <property type="match status" value="1"/>
</dbReference>
<dbReference type="Pfam" id="PF03466">
    <property type="entry name" value="LysR_substrate"/>
    <property type="match status" value="1"/>
</dbReference>
<reference evidence="7" key="1">
    <citation type="journal article" date="2019" name="Int. J. Syst. Evol. Microbiol.">
        <title>The Global Catalogue of Microorganisms (GCM) 10K type strain sequencing project: providing services to taxonomists for standard genome sequencing and annotation.</title>
        <authorList>
            <consortium name="The Broad Institute Genomics Platform"/>
            <consortium name="The Broad Institute Genome Sequencing Center for Infectious Disease"/>
            <person name="Wu L."/>
            <person name="Ma J."/>
        </authorList>
    </citation>
    <scope>NUCLEOTIDE SEQUENCE [LARGE SCALE GENOMIC DNA]</scope>
    <source>
        <strain evidence="7">NBRC 108723</strain>
    </source>
</reference>
<name>A0ABQ6F2R9_9VIBR</name>
<dbReference type="InterPro" id="IPR058163">
    <property type="entry name" value="LysR-type_TF_proteobact-type"/>
</dbReference>
<keyword evidence="7" id="KW-1185">Reference proteome</keyword>